<dbReference type="InterPro" id="IPR011010">
    <property type="entry name" value="DNA_brk_join_enz"/>
</dbReference>
<reference evidence="7 8" key="1">
    <citation type="submission" date="2020-02" db="EMBL/GenBank/DDBJ databases">
        <title>Complete Genome Sequence of Halomonas meridiana strain BAA-801, Isolated from Deep Sea Thermal Vent.</title>
        <authorList>
            <person name="Takahashi Y."/>
            <person name="Takahashi H."/>
            <person name="Galipon J."/>
            <person name="Arakawa K."/>
        </authorList>
    </citation>
    <scope>NUCLEOTIDE SEQUENCE [LARGE SCALE GENOMIC DNA]</scope>
    <source>
        <strain evidence="7 8">Slthf1</strain>
    </source>
</reference>
<comment type="similarity">
    <text evidence="1">Belongs to the 'phage' integrase family.</text>
</comment>
<dbReference type="InterPro" id="IPR038488">
    <property type="entry name" value="Integrase_DNA-bd_sf"/>
</dbReference>
<feature type="compositionally biased region" description="Polar residues" evidence="5">
    <location>
        <begin position="438"/>
        <end position="457"/>
    </location>
</feature>
<keyword evidence="4" id="KW-0233">DNA recombination</keyword>
<dbReference type="Pfam" id="PF13356">
    <property type="entry name" value="Arm-DNA-bind_3"/>
    <property type="match status" value="1"/>
</dbReference>
<evidence type="ECO:0000256" key="2">
    <source>
        <dbReference type="ARBA" id="ARBA00022908"/>
    </source>
</evidence>
<dbReference type="SUPFAM" id="SSF56349">
    <property type="entry name" value="DNA breaking-rejoining enzymes"/>
    <property type="match status" value="1"/>
</dbReference>
<evidence type="ECO:0000259" key="6">
    <source>
        <dbReference type="PROSITE" id="PS51898"/>
    </source>
</evidence>
<dbReference type="Gene3D" id="1.10.150.130">
    <property type="match status" value="1"/>
</dbReference>
<dbReference type="RefSeq" id="WP_058578207.1">
    <property type="nucleotide sequence ID" value="NZ_AP022821.1"/>
</dbReference>
<dbReference type="InterPro" id="IPR025166">
    <property type="entry name" value="Integrase_DNA_bind_dom"/>
</dbReference>
<dbReference type="Proteomes" id="UP000503197">
    <property type="component" value="Chromosome"/>
</dbReference>
<dbReference type="InterPro" id="IPR013762">
    <property type="entry name" value="Integrase-like_cat_sf"/>
</dbReference>
<evidence type="ECO:0000256" key="1">
    <source>
        <dbReference type="ARBA" id="ARBA00008857"/>
    </source>
</evidence>
<evidence type="ECO:0000256" key="5">
    <source>
        <dbReference type="SAM" id="MobiDB-lite"/>
    </source>
</evidence>
<dbReference type="CDD" id="cd00796">
    <property type="entry name" value="INT_Rci_Hp1_C"/>
    <property type="match status" value="1"/>
</dbReference>
<keyword evidence="3" id="KW-0238">DNA-binding</keyword>
<evidence type="ECO:0000256" key="3">
    <source>
        <dbReference type="ARBA" id="ARBA00023125"/>
    </source>
</evidence>
<dbReference type="Gene3D" id="1.10.443.10">
    <property type="entry name" value="Intergrase catalytic core"/>
    <property type="match status" value="1"/>
</dbReference>
<proteinExistence type="inferred from homology"/>
<evidence type="ECO:0000313" key="7">
    <source>
        <dbReference type="EMBL" id="BCA90475.1"/>
    </source>
</evidence>
<dbReference type="AlphaFoldDB" id="A0A6F8SQ04"/>
<feature type="domain" description="Tyr recombinase" evidence="6">
    <location>
        <begin position="218"/>
        <end position="427"/>
    </location>
</feature>
<name>A0A6F8SQ04_9GAMM</name>
<sequence>MAGTETRIKLTSKSVEKLAREQPSADVWDTELAGFHVRSSMRGLTFRLYYRTKTGKRRMMTLGTYGALTLAQARRDATEALAIVAQGGDPRAVIEAAKAESQRQEQLTLRAYLSGPYAAYQGRRKDGAGTLRRIEKGFADWLDKPMGDLTQADVERWQAKQESADKPLAFSTLERSFGALCSVLSHAAKRGVIPVNPLARISLQRPALTDEEMTEQASQRRYLEPQEVEALFAGLDAYQEGRREQRRSSRAHGKPYLPDLDSLDYVDHVKPWVLTMYYTGFRPGDITGLRWEHVNLTFKTIRKTIEKTAHHHPEPQTFPLSSAATAVLNTWHEQQGKPKTGLVFPNPETGKRFDRTVMQKPWAKVRKFAELPSDLVLYTLRHNFASQLVMAGADLLAVSKLMAHSDIQTTIQHYAHLRPDHTRDIVEAFAQQVPGGDSLTSESNEPNATLAVVSTNA</sequence>
<dbReference type="GO" id="GO:0003677">
    <property type="term" value="F:DNA binding"/>
    <property type="evidence" value="ECO:0007669"/>
    <property type="project" value="UniProtKB-KW"/>
</dbReference>
<dbReference type="EMBL" id="AP022821">
    <property type="protein sequence ID" value="BCA90475.1"/>
    <property type="molecule type" value="Genomic_DNA"/>
</dbReference>
<keyword evidence="2" id="KW-0229">DNA integration</keyword>
<evidence type="ECO:0000313" key="8">
    <source>
        <dbReference type="Proteomes" id="UP000503197"/>
    </source>
</evidence>
<dbReference type="PANTHER" id="PTHR30629:SF2">
    <property type="entry name" value="PROPHAGE INTEGRASE INTS-RELATED"/>
    <property type="match status" value="1"/>
</dbReference>
<gene>
    <name evidence="7" type="ORF">HMSLTHF_02500</name>
</gene>
<dbReference type="InterPro" id="IPR002104">
    <property type="entry name" value="Integrase_catalytic"/>
</dbReference>
<evidence type="ECO:0000256" key="4">
    <source>
        <dbReference type="ARBA" id="ARBA00023172"/>
    </source>
</evidence>
<dbReference type="InterPro" id="IPR050808">
    <property type="entry name" value="Phage_Integrase"/>
</dbReference>
<dbReference type="GO" id="GO:0006310">
    <property type="term" value="P:DNA recombination"/>
    <property type="evidence" value="ECO:0007669"/>
    <property type="project" value="UniProtKB-KW"/>
</dbReference>
<accession>A0A6F8SQ04</accession>
<dbReference type="GO" id="GO:0015074">
    <property type="term" value="P:DNA integration"/>
    <property type="evidence" value="ECO:0007669"/>
    <property type="project" value="UniProtKB-KW"/>
</dbReference>
<protein>
    <submittedName>
        <fullName evidence="7">Integrase</fullName>
    </submittedName>
</protein>
<dbReference type="Gene3D" id="3.30.160.390">
    <property type="entry name" value="Integrase, DNA-binding domain"/>
    <property type="match status" value="1"/>
</dbReference>
<dbReference type="InterPro" id="IPR010998">
    <property type="entry name" value="Integrase_recombinase_N"/>
</dbReference>
<dbReference type="PANTHER" id="PTHR30629">
    <property type="entry name" value="PROPHAGE INTEGRASE"/>
    <property type="match status" value="1"/>
</dbReference>
<dbReference type="Pfam" id="PF00589">
    <property type="entry name" value="Phage_integrase"/>
    <property type="match status" value="1"/>
</dbReference>
<organism evidence="7 8">
    <name type="scientific">Vreelandella aquamarina</name>
    <dbReference type="NCBI Taxonomy" id="77097"/>
    <lineage>
        <taxon>Bacteria</taxon>
        <taxon>Pseudomonadati</taxon>
        <taxon>Pseudomonadota</taxon>
        <taxon>Gammaproteobacteria</taxon>
        <taxon>Oceanospirillales</taxon>
        <taxon>Halomonadaceae</taxon>
        <taxon>Vreelandella</taxon>
    </lineage>
</organism>
<dbReference type="PROSITE" id="PS51898">
    <property type="entry name" value="TYR_RECOMBINASE"/>
    <property type="match status" value="1"/>
</dbReference>
<feature type="region of interest" description="Disordered" evidence="5">
    <location>
        <begin position="435"/>
        <end position="457"/>
    </location>
</feature>